<dbReference type="Pfam" id="PF12729">
    <property type="entry name" value="4HB_MCP_1"/>
    <property type="match status" value="1"/>
</dbReference>
<evidence type="ECO:0000256" key="1">
    <source>
        <dbReference type="ARBA" id="ARBA00022500"/>
    </source>
</evidence>
<keyword evidence="4" id="KW-1133">Transmembrane helix</keyword>
<dbReference type="InterPro" id="IPR051310">
    <property type="entry name" value="MCP_chemotaxis"/>
</dbReference>
<dbReference type="PROSITE" id="PS50111">
    <property type="entry name" value="CHEMOTAXIS_TRANSDUC_2"/>
    <property type="match status" value="1"/>
</dbReference>
<dbReference type="PANTHER" id="PTHR43531:SF11">
    <property type="entry name" value="METHYL-ACCEPTING CHEMOTAXIS PROTEIN 3"/>
    <property type="match status" value="1"/>
</dbReference>
<keyword evidence="7" id="KW-1185">Reference proteome</keyword>
<sequence length="574" mass="63433">MNKIINLLERLGIRTKLTLLFGSVILPISLLVFLAFISNKARITDITNIHNDRLVPLKLLKQISDNYAIFIVDCIHKTKSGELNFEEGIKSLDTADLKIRDSWKAYKETQLVQEEVQIIGELEPLFQGADQVIVEAKNIMKAQDRETLSQFASKSLYPRIDPVTEKIEKLIQLQIHITEEISENAEIEYKASSVGFVLLSTFSIAYILFIAIVFSVRLIRGLKLVTNSILNADFSNPIQVEEDAQKKDEMHLLLIAFRDFQIKVKSMLSTILVFSENLLESSEQLSKSSDHLSSNAQSESASVEEISASVEEISAGMTQVTRNAESQYELIASFSIEMRELDGLIGEVGEAAKISLGRISEMHSKVAAGRDTMGNLSESMAKIENSSEEMQSITAIIKEISEKVNLLALNAAIEAARAGEHGRGFAVVASEITRLAEQTDQSAKTIEDLIRTSNLEIQSGQGFVDHSVKVYAGISEGLQFVKDSSDNIAGIMKRQQEKKEKIRGAVQEVDSKSEEIRVSVREQKVAISETANAVSNISVTVQNSAANSEEIASSATSLVEIAKRLRETMSFLKA</sequence>
<dbReference type="PANTHER" id="PTHR43531">
    <property type="entry name" value="PROTEIN ICFG"/>
    <property type="match status" value="1"/>
</dbReference>
<dbReference type="RefSeq" id="WP_135700142.1">
    <property type="nucleotide sequence ID" value="NZ_JBHILI010000011.1"/>
</dbReference>
<feature type="transmembrane region" description="Helical" evidence="4">
    <location>
        <begin position="196"/>
        <end position="219"/>
    </location>
</feature>
<gene>
    <name evidence="6" type="ORF">ACE5IX_17115</name>
</gene>
<dbReference type="InterPro" id="IPR024478">
    <property type="entry name" value="HlyB_4HB_MCP"/>
</dbReference>
<keyword evidence="1" id="KW-0145">Chemotaxis</keyword>
<feature type="domain" description="Methyl-accepting transducer" evidence="5">
    <location>
        <begin position="274"/>
        <end position="538"/>
    </location>
</feature>
<protein>
    <submittedName>
        <fullName evidence="6">Methyl-accepting chemotaxis protein</fullName>
    </submittedName>
</protein>
<evidence type="ECO:0000256" key="2">
    <source>
        <dbReference type="ARBA" id="ARBA00029447"/>
    </source>
</evidence>
<accession>A0ABV5BSE4</accession>
<dbReference type="SMART" id="SM00283">
    <property type="entry name" value="MA"/>
    <property type="match status" value="1"/>
</dbReference>
<evidence type="ECO:0000256" key="3">
    <source>
        <dbReference type="PROSITE-ProRule" id="PRU00284"/>
    </source>
</evidence>
<dbReference type="Gene3D" id="1.10.287.950">
    <property type="entry name" value="Methyl-accepting chemotaxis protein"/>
    <property type="match status" value="1"/>
</dbReference>
<proteinExistence type="inferred from homology"/>
<evidence type="ECO:0000256" key="4">
    <source>
        <dbReference type="SAM" id="Phobius"/>
    </source>
</evidence>
<evidence type="ECO:0000313" key="6">
    <source>
        <dbReference type="EMBL" id="MFB5738242.1"/>
    </source>
</evidence>
<comment type="caution">
    <text evidence="6">The sequence shown here is derived from an EMBL/GenBank/DDBJ whole genome shotgun (WGS) entry which is preliminary data.</text>
</comment>
<dbReference type="Pfam" id="PF00015">
    <property type="entry name" value="MCPsignal"/>
    <property type="match status" value="1"/>
</dbReference>
<reference evidence="6 7" key="1">
    <citation type="submission" date="2024-09" db="EMBL/GenBank/DDBJ databases">
        <title>Taxonomic and Genotyping Characterization of Leptospira Strains isolated from Multiple Sources in Colombia highlights the importance of intermediate species.</title>
        <authorList>
            <person name="Torres Higuera L."/>
            <person name="Rojas Tapias D."/>
            <person name="Jimenez Velasquez S."/>
            <person name="Renjifo Ibanez C."/>
        </authorList>
    </citation>
    <scope>NUCLEOTIDE SEQUENCE [LARGE SCALE GENOMIC DNA]</scope>
    <source>
        <strain evidence="6 7">Lep080</strain>
    </source>
</reference>
<dbReference type="EMBL" id="JBHILJ010000012">
    <property type="protein sequence ID" value="MFB5738242.1"/>
    <property type="molecule type" value="Genomic_DNA"/>
</dbReference>
<organism evidence="6 7">
    <name type="scientific">Leptospira wolffii</name>
    <dbReference type="NCBI Taxonomy" id="409998"/>
    <lineage>
        <taxon>Bacteria</taxon>
        <taxon>Pseudomonadati</taxon>
        <taxon>Spirochaetota</taxon>
        <taxon>Spirochaetia</taxon>
        <taxon>Leptospirales</taxon>
        <taxon>Leptospiraceae</taxon>
        <taxon>Leptospira</taxon>
    </lineage>
</organism>
<dbReference type="InterPro" id="IPR004089">
    <property type="entry name" value="MCPsignal_dom"/>
</dbReference>
<keyword evidence="4" id="KW-0472">Membrane</keyword>
<keyword evidence="4" id="KW-0812">Transmembrane</keyword>
<evidence type="ECO:0000313" key="7">
    <source>
        <dbReference type="Proteomes" id="UP001580391"/>
    </source>
</evidence>
<dbReference type="SUPFAM" id="SSF58104">
    <property type="entry name" value="Methyl-accepting chemotaxis protein (MCP) signaling domain"/>
    <property type="match status" value="1"/>
</dbReference>
<dbReference type="Proteomes" id="UP001580391">
    <property type="component" value="Unassembled WGS sequence"/>
</dbReference>
<evidence type="ECO:0000259" key="5">
    <source>
        <dbReference type="PROSITE" id="PS50111"/>
    </source>
</evidence>
<feature type="transmembrane region" description="Helical" evidence="4">
    <location>
        <begin position="17"/>
        <end position="37"/>
    </location>
</feature>
<name>A0ABV5BSE4_9LEPT</name>
<keyword evidence="3" id="KW-0807">Transducer</keyword>
<comment type="similarity">
    <text evidence="2">Belongs to the methyl-accepting chemotaxis (MCP) protein family.</text>
</comment>